<feature type="compositionally biased region" description="Basic residues" evidence="1">
    <location>
        <begin position="1"/>
        <end position="12"/>
    </location>
</feature>
<dbReference type="SUPFAM" id="SSF47391">
    <property type="entry name" value="Dimerization-anchoring domain of cAMP-dependent PK regulatory subunit"/>
    <property type="match status" value="1"/>
</dbReference>
<reference evidence="2 3" key="1">
    <citation type="submission" date="2019-04" db="EMBL/GenBank/DDBJ databases">
        <authorList>
            <consortium name="Wellcome Sanger Institute Data Sharing"/>
        </authorList>
    </citation>
    <scope>NUCLEOTIDE SEQUENCE [LARGE SCALE GENOMIC DNA]</scope>
</reference>
<dbReference type="KEGG" id="sfm:108923899"/>
<dbReference type="PANTHER" id="PTHR15505">
    <property type="entry name" value="RIIA DOMAIN-CONTAINING PROTEIN 1"/>
    <property type="match status" value="1"/>
</dbReference>
<evidence type="ECO:0000313" key="2">
    <source>
        <dbReference type="Ensembl" id="ENSSFOP00015070430.1"/>
    </source>
</evidence>
<dbReference type="GeneID" id="108923899"/>
<dbReference type="Proteomes" id="UP000694397">
    <property type="component" value="Chromosome 18"/>
</dbReference>
<keyword evidence="3" id="KW-1185">Reference proteome</keyword>
<reference evidence="2" key="3">
    <citation type="submission" date="2025-09" db="UniProtKB">
        <authorList>
            <consortium name="Ensembl"/>
        </authorList>
    </citation>
    <scope>IDENTIFICATION</scope>
</reference>
<accession>A0A8C9W9E5</accession>
<dbReference type="PANTHER" id="PTHR15505:SF4">
    <property type="entry name" value="RIIA DOMAIN-CONTAINING PROTEIN 1"/>
    <property type="match status" value="1"/>
</dbReference>
<proteinExistence type="predicted"/>
<evidence type="ECO:0000313" key="3">
    <source>
        <dbReference type="Proteomes" id="UP000694397"/>
    </source>
</evidence>
<name>A0A8C9W9E5_SCLFO</name>
<dbReference type="Ensembl" id="ENSSFOT00015063765.1">
    <property type="protein sequence ID" value="ENSSFOP00015070430.1"/>
    <property type="gene ID" value="ENSSFOG00015030907.1"/>
</dbReference>
<dbReference type="CTD" id="284485"/>
<feature type="region of interest" description="Disordered" evidence="1">
    <location>
        <begin position="1"/>
        <end position="61"/>
    </location>
</feature>
<protein>
    <submittedName>
        <fullName evidence="2">Regulatory subunit of type II PKA R-subunit domain containing 1</fullName>
    </submittedName>
</protein>
<dbReference type="Gene3D" id="1.20.890.10">
    <property type="entry name" value="cAMP-dependent protein kinase regulatory subunit, dimerization-anchoring domain"/>
    <property type="match status" value="1"/>
</dbReference>
<dbReference type="OrthoDB" id="10249338at2759"/>
<dbReference type="CDD" id="cd22971">
    <property type="entry name" value="DD_RIIAD1"/>
    <property type="match status" value="1"/>
</dbReference>
<gene>
    <name evidence="2" type="primary">RIIAD1</name>
</gene>
<dbReference type="AlphaFoldDB" id="A0A8C9W9E5"/>
<dbReference type="GeneTree" id="ENSGT00390000003062"/>
<dbReference type="InterPro" id="IPR059162">
    <property type="entry name" value="RIIAD1"/>
</dbReference>
<reference evidence="2" key="2">
    <citation type="submission" date="2025-08" db="UniProtKB">
        <authorList>
            <consortium name="Ensembl"/>
        </authorList>
    </citation>
    <scope>IDENTIFICATION</scope>
</reference>
<dbReference type="RefSeq" id="XP_018590456.1">
    <property type="nucleotide sequence ID" value="XM_018734940.2"/>
</dbReference>
<sequence>MRRSKTHLQRAIRRTERKATGSDGYHSNGRRGQPVRCSARAGKMAESSGLEKLDSGALSPEQQEKLRQFKIKTRIANEKYLSAHPELELLLSEFLRDIFFKRPVDIREFAADYFTDANLPKKILAKVEDNNS</sequence>
<evidence type="ECO:0000256" key="1">
    <source>
        <dbReference type="SAM" id="MobiDB-lite"/>
    </source>
</evidence>
<organism evidence="2 3">
    <name type="scientific">Scleropages formosus</name>
    <name type="common">Asian bonytongue</name>
    <name type="synonym">Osteoglossum formosum</name>
    <dbReference type="NCBI Taxonomy" id="113540"/>
    <lineage>
        <taxon>Eukaryota</taxon>
        <taxon>Metazoa</taxon>
        <taxon>Chordata</taxon>
        <taxon>Craniata</taxon>
        <taxon>Vertebrata</taxon>
        <taxon>Euteleostomi</taxon>
        <taxon>Actinopterygii</taxon>
        <taxon>Neopterygii</taxon>
        <taxon>Teleostei</taxon>
        <taxon>Osteoglossocephala</taxon>
        <taxon>Osteoglossomorpha</taxon>
        <taxon>Osteoglossiformes</taxon>
        <taxon>Osteoglossidae</taxon>
        <taxon>Scleropages</taxon>
    </lineage>
</organism>